<accession>A0A6J5S7Z1</accession>
<evidence type="ECO:0000313" key="4">
    <source>
        <dbReference type="EMBL" id="CAB5238140.1"/>
    </source>
</evidence>
<dbReference type="EMBL" id="LR798457">
    <property type="protein sequence ID" value="CAB5238140.1"/>
    <property type="molecule type" value="Genomic_DNA"/>
</dbReference>
<evidence type="ECO:0000313" key="2">
    <source>
        <dbReference type="EMBL" id="CAB4195137.1"/>
    </source>
</evidence>
<dbReference type="SUPFAM" id="SSF49842">
    <property type="entry name" value="TNF-like"/>
    <property type="match status" value="1"/>
</dbReference>
<protein>
    <recommendedName>
        <fullName evidence="5">C1q domain containing protein</fullName>
    </recommendedName>
</protein>
<dbReference type="InterPro" id="IPR008983">
    <property type="entry name" value="Tumour_necrosis_fac-like_dom"/>
</dbReference>
<reference evidence="3" key="1">
    <citation type="submission" date="2020-05" db="EMBL/GenBank/DDBJ databases">
        <authorList>
            <person name="Chiriac C."/>
            <person name="Salcher M."/>
            <person name="Ghai R."/>
            <person name="Kavagutti S V."/>
        </authorList>
    </citation>
    <scope>NUCLEOTIDE SEQUENCE</scope>
</reference>
<dbReference type="EMBL" id="LR797223">
    <property type="protein sequence ID" value="CAB4195137.1"/>
    <property type="molecule type" value="Genomic_DNA"/>
</dbReference>
<dbReference type="Gene3D" id="2.60.120.40">
    <property type="match status" value="1"/>
</dbReference>
<organism evidence="3">
    <name type="scientific">uncultured Caudovirales phage</name>
    <dbReference type="NCBI Taxonomy" id="2100421"/>
    <lineage>
        <taxon>Viruses</taxon>
        <taxon>Duplodnaviria</taxon>
        <taxon>Heunggongvirae</taxon>
        <taxon>Uroviricota</taxon>
        <taxon>Caudoviricetes</taxon>
        <taxon>Peduoviridae</taxon>
        <taxon>Maltschvirus</taxon>
        <taxon>Maltschvirus maltsch</taxon>
    </lineage>
</organism>
<proteinExistence type="predicted"/>
<gene>
    <name evidence="2" type="ORF">UFOVP1276_62</name>
    <name evidence="3" type="ORF">UFOVP1403_5</name>
    <name evidence="4" type="ORF">UFOVP1507_76</name>
    <name evidence="1" type="ORF">UFOVP875_4</name>
</gene>
<evidence type="ECO:0000313" key="1">
    <source>
        <dbReference type="EMBL" id="CAB4168185.1"/>
    </source>
</evidence>
<dbReference type="EMBL" id="LR797358">
    <property type="protein sequence ID" value="CAB4204971.1"/>
    <property type="molecule type" value="Genomic_DNA"/>
</dbReference>
<sequence length="264" mass="27598">MTAVISGTNGLLQSYDYQVLTTAFSYTFAAGTQVLVINPAGTLATGTITMPASPSDGMTITFSSSQQITALTMAGNGATINNAITLLGAKQAVSYVYRATGTTWYILGTQATQATGPAFSAYFNGSTQSISASTWTKVTMNAEDFDTNTNYDPTTNYRFTPTVAGYYQITSVVYWENGTASQAGVNLAIYKNGTLYKGVRNLVQSNGGGISTISLPILFNGSTDYVETYIYTGQAGTVFGSTNTGGGGANSNNALFNGCLIRGT</sequence>
<evidence type="ECO:0008006" key="5">
    <source>
        <dbReference type="Google" id="ProtNLM"/>
    </source>
</evidence>
<name>A0A6J5S7Z1_9CAUD</name>
<dbReference type="EMBL" id="LR796819">
    <property type="protein sequence ID" value="CAB4168185.1"/>
    <property type="molecule type" value="Genomic_DNA"/>
</dbReference>
<evidence type="ECO:0000313" key="3">
    <source>
        <dbReference type="EMBL" id="CAB4204971.1"/>
    </source>
</evidence>